<accession>A0ACB8T812</accession>
<evidence type="ECO:0000313" key="1">
    <source>
        <dbReference type="EMBL" id="KAI0064652.1"/>
    </source>
</evidence>
<organism evidence="1 2">
    <name type="scientific">Artomyces pyxidatus</name>
    <dbReference type="NCBI Taxonomy" id="48021"/>
    <lineage>
        <taxon>Eukaryota</taxon>
        <taxon>Fungi</taxon>
        <taxon>Dikarya</taxon>
        <taxon>Basidiomycota</taxon>
        <taxon>Agaricomycotina</taxon>
        <taxon>Agaricomycetes</taxon>
        <taxon>Russulales</taxon>
        <taxon>Auriscalpiaceae</taxon>
        <taxon>Artomyces</taxon>
    </lineage>
</organism>
<gene>
    <name evidence="1" type="ORF">BV25DRAFT_1882021</name>
</gene>
<evidence type="ECO:0000313" key="2">
    <source>
        <dbReference type="Proteomes" id="UP000814140"/>
    </source>
</evidence>
<name>A0ACB8T812_9AGAM</name>
<reference evidence="1" key="1">
    <citation type="submission" date="2021-03" db="EMBL/GenBank/DDBJ databases">
        <authorList>
            <consortium name="DOE Joint Genome Institute"/>
            <person name="Ahrendt S."/>
            <person name="Looney B.P."/>
            <person name="Miyauchi S."/>
            <person name="Morin E."/>
            <person name="Drula E."/>
            <person name="Courty P.E."/>
            <person name="Chicoki N."/>
            <person name="Fauchery L."/>
            <person name="Kohler A."/>
            <person name="Kuo A."/>
            <person name="Labutti K."/>
            <person name="Pangilinan J."/>
            <person name="Lipzen A."/>
            <person name="Riley R."/>
            <person name="Andreopoulos W."/>
            <person name="He G."/>
            <person name="Johnson J."/>
            <person name="Barry K.W."/>
            <person name="Grigoriev I.V."/>
            <person name="Nagy L."/>
            <person name="Hibbett D."/>
            <person name="Henrissat B."/>
            <person name="Matheny P.B."/>
            <person name="Labbe J."/>
            <person name="Martin F."/>
        </authorList>
    </citation>
    <scope>NUCLEOTIDE SEQUENCE</scope>
    <source>
        <strain evidence="1">HHB10654</strain>
    </source>
</reference>
<proteinExistence type="predicted"/>
<comment type="caution">
    <text evidence="1">The sequence shown here is derived from an EMBL/GenBank/DDBJ whole genome shotgun (WGS) entry which is preliminary data.</text>
</comment>
<dbReference type="EMBL" id="MU277198">
    <property type="protein sequence ID" value="KAI0064652.1"/>
    <property type="molecule type" value="Genomic_DNA"/>
</dbReference>
<sequence>MAINEAGRKKRRPPTFQHLPIDRAKKLKRDWVEKQKIKSKWKAEKRKEGIVSQRDVAALTRKEKEKSRSPESGREDTEQATDEEDEPEIPLLQKPRKATALAHDPVVEGSKPSLRELQKQAYSRASLHNFKSDPLHRSRGRGKSDRGRGVATVAGGNRTRGSGGQPDMKLRMSAMLEKIKRDYA</sequence>
<reference evidence="1" key="2">
    <citation type="journal article" date="2022" name="New Phytol.">
        <title>Evolutionary transition to the ectomycorrhizal habit in the genomes of a hyperdiverse lineage of mushroom-forming fungi.</title>
        <authorList>
            <person name="Looney B."/>
            <person name="Miyauchi S."/>
            <person name="Morin E."/>
            <person name="Drula E."/>
            <person name="Courty P.E."/>
            <person name="Kohler A."/>
            <person name="Kuo A."/>
            <person name="LaButti K."/>
            <person name="Pangilinan J."/>
            <person name="Lipzen A."/>
            <person name="Riley R."/>
            <person name="Andreopoulos W."/>
            <person name="He G."/>
            <person name="Johnson J."/>
            <person name="Nolan M."/>
            <person name="Tritt A."/>
            <person name="Barry K.W."/>
            <person name="Grigoriev I.V."/>
            <person name="Nagy L.G."/>
            <person name="Hibbett D."/>
            <person name="Henrissat B."/>
            <person name="Matheny P.B."/>
            <person name="Labbe J."/>
            <person name="Martin F.M."/>
        </authorList>
    </citation>
    <scope>NUCLEOTIDE SEQUENCE</scope>
    <source>
        <strain evidence="1">HHB10654</strain>
    </source>
</reference>
<protein>
    <submittedName>
        <fullName evidence="1">Uncharacterized protein</fullName>
    </submittedName>
</protein>
<keyword evidence="2" id="KW-1185">Reference proteome</keyword>
<dbReference type="Proteomes" id="UP000814140">
    <property type="component" value="Unassembled WGS sequence"/>
</dbReference>